<evidence type="ECO:0000313" key="2">
    <source>
        <dbReference type="Proteomes" id="UP000605099"/>
    </source>
</evidence>
<organism evidence="1 2">
    <name type="scientific">Novosphingobium indicum</name>
    <dbReference type="NCBI Taxonomy" id="462949"/>
    <lineage>
        <taxon>Bacteria</taxon>
        <taxon>Pseudomonadati</taxon>
        <taxon>Pseudomonadota</taxon>
        <taxon>Alphaproteobacteria</taxon>
        <taxon>Sphingomonadales</taxon>
        <taxon>Sphingomonadaceae</taxon>
        <taxon>Novosphingobium</taxon>
    </lineage>
</organism>
<keyword evidence="2" id="KW-1185">Reference proteome</keyword>
<comment type="caution">
    <text evidence="1">The sequence shown here is derived from an EMBL/GenBank/DDBJ whole genome shotgun (WGS) entry which is preliminary data.</text>
</comment>
<protein>
    <recommendedName>
        <fullName evidence="3">GIY-YIG domain-containing protein</fullName>
    </recommendedName>
</protein>
<reference evidence="2" key="1">
    <citation type="journal article" date="2019" name="Int. J. Syst. Evol. Microbiol.">
        <title>The Global Catalogue of Microorganisms (GCM) 10K type strain sequencing project: providing services to taxonomists for standard genome sequencing and annotation.</title>
        <authorList>
            <consortium name="The Broad Institute Genomics Platform"/>
            <consortium name="The Broad Institute Genome Sequencing Center for Infectious Disease"/>
            <person name="Wu L."/>
            <person name="Ma J."/>
        </authorList>
    </citation>
    <scope>NUCLEOTIDE SEQUENCE [LARGE SCALE GENOMIC DNA]</scope>
    <source>
        <strain evidence="2">CGMCC 1.6784</strain>
    </source>
</reference>
<sequence length="152" mass="16657">MPSVPLAPAPVAARNDIAIRFEWKALGAVTLDSAGSLHFPPVAEVPGLYRLRITYKSRSEFYIGESQSLRGRFRNYRTGSKGQATSHRIHVLLKNALAADARIEVDIVVDDIELKINGKVRSVALTHKATRRMIEHSAIVATGGTDIEIANK</sequence>
<evidence type="ECO:0008006" key="3">
    <source>
        <dbReference type="Google" id="ProtNLM"/>
    </source>
</evidence>
<dbReference type="EMBL" id="BMLK01000010">
    <property type="protein sequence ID" value="GGN51203.1"/>
    <property type="molecule type" value="Genomic_DNA"/>
</dbReference>
<proteinExistence type="predicted"/>
<accession>A0ABQ2JQ17</accession>
<dbReference type="Proteomes" id="UP000605099">
    <property type="component" value="Unassembled WGS sequence"/>
</dbReference>
<evidence type="ECO:0000313" key="1">
    <source>
        <dbReference type="EMBL" id="GGN51203.1"/>
    </source>
</evidence>
<name>A0ABQ2JQ17_9SPHN</name>
<gene>
    <name evidence="1" type="ORF">GCM10011349_23540</name>
</gene>